<evidence type="ECO:0000259" key="2">
    <source>
        <dbReference type="Pfam" id="PF03724"/>
    </source>
</evidence>
<protein>
    <submittedName>
        <fullName evidence="3">Heat shock protein HslJ</fullName>
    </submittedName>
</protein>
<organism evidence="3 4">
    <name type="scientific">Rivibacter subsaxonicus</name>
    <dbReference type="NCBI Taxonomy" id="457575"/>
    <lineage>
        <taxon>Bacteria</taxon>
        <taxon>Pseudomonadati</taxon>
        <taxon>Pseudomonadota</taxon>
        <taxon>Betaproteobacteria</taxon>
        <taxon>Burkholderiales</taxon>
        <taxon>Rivibacter</taxon>
    </lineage>
</organism>
<dbReference type="AlphaFoldDB" id="A0A4V2FUP5"/>
<sequence length="142" mass="14892">MKKLILPFVAALAVAACSSTMGGKSAMLSLDKLKGTSWVASEVDPGRSDGRKPTVVFGAKDAPEVTGFGGCNNFFGGARMDGDKLKIGPLAQSMMMCEDGAMKAERTMHQKLDATRGARMDGDKLLLVDEAGAVLLRLSPAK</sequence>
<dbReference type="Proteomes" id="UP000293671">
    <property type="component" value="Unassembled WGS sequence"/>
</dbReference>
<dbReference type="PANTHER" id="PTHR35535">
    <property type="entry name" value="HEAT SHOCK PROTEIN HSLJ"/>
    <property type="match status" value="1"/>
</dbReference>
<dbReference type="RefSeq" id="WP_130430506.1">
    <property type="nucleotide sequence ID" value="NZ_SHKP01000004.1"/>
</dbReference>
<accession>A0A4V2FUP5</accession>
<evidence type="ECO:0000313" key="4">
    <source>
        <dbReference type="Proteomes" id="UP000293671"/>
    </source>
</evidence>
<dbReference type="Pfam" id="PF03724">
    <property type="entry name" value="META"/>
    <property type="match status" value="1"/>
</dbReference>
<dbReference type="PANTHER" id="PTHR35535:SF1">
    <property type="entry name" value="HEAT SHOCK PROTEIN HSLJ"/>
    <property type="match status" value="1"/>
</dbReference>
<gene>
    <name evidence="3" type="ORF">EV670_0805</name>
</gene>
<keyword evidence="3" id="KW-0346">Stress response</keyword>
<feature type="chain" id="PRO_5020634941" evidence="1">
    <location>
        <begin position="22"/>
        <end position="142"/>
    </location>
</feature>
<feature type="domain" description="DUF306" evidence="2">
    <location>
        <begin position="32"/>
        <end position="138"/>
    </location>
</feature>
<dbReference type="OrthoDB" id="5348860at2"/>
<evidence type="ECO:0000256" key="1">
    <source>
        <dbReference type="SAM" id="SignalP"/>
    </source>
</evidence>
<dbReference type="PROSITE" id="PS51257">
    <property type="entry name" value="PROKAR_LIPOPROTEIN"/>
    <property type="match status" value="1"/>
</dbReference>
<proteinExistence type="predicted"/>
<dbReference type="InterPro" id="IPR005184">
    <property type="entry name" value="DUF306_Meta_HslJ"/>
</dbReference>
<dbReference type="InterPro" id="IPR038670">
    <property type="entry name" value="HslJ-like_sf"/>
</dbReference>
<feature type="signal peptide" evidence="1">
    <location>
        <begin position="1"/>
        <end position="21"/>
    </location>
</feature>
<comment type="caution">
    <text evidence="3">The sequence shown here is derived from an EMBL/GenBank/DDBJ whole genome shotgun (WGS) entry which is preliminary data.</text>
</comment>
<name>A0A4V2FUP5_9BURK</name>
<evidence type="ECO:0000313" key="3">
    <source>
        <dbReference type="EMBL" id="RZU02776.1"/>
    </source>
</evidence>
<dbReference type="InterPro" id="IPR053147">
    <property type="entry name" value="Hsp_HslJ-like"/>
</dbReference>
<reference evidence="3 4" key="1">
    <citation type="submission" date="2019-02" db="EMBL/GenBank/DDBJ databases">
        <title>Genomic Encyclopedia of Type Strains, Phase IV (KMG-IV): sequencing the most valuable type-strain genomes for metagenomic binning, comparative biology and taxonomic classification.</title>
        <authorList>
            <person name="Goeker M."/>
        </authorList>
    </citation>
    <scope>NUCLEOTIDE SEQUENCE [LARGE SCALE GENOMIC DNA]</scope>
    <source>
        <strain evidence="3 4">DSM 19570</strain>
    </source>
</reference>
<dbReference type="Gene3D" id="2.40.128.270">
    <property type="match status" value="1"/>
</dbReference>
<keyword evidence="4" id="KW-1185">Reference proteome</keyword>
<dbReference type="EMBL" id="SHKP01000004">
    <property type="protein sequence ID" value="RZU02776.1"/>
    <property type="molecule type" value="Genomic_DNA"/>
</dbReference>
<keyword evidence="1" id="KW-0732">Signal</keyword>